<name>A0ABV9YW54_9HYPH</name>
<accession>A0ABV9YW54</accession>
<gene>
    <name evidence="2" type="ORF">ACFPFW_03440</name>
</gene>
<dbReference type="InterPro" id="IPR005064">
    <property type="entry name" value="BUG"/>
</dbReference>
<evidence type="ECO:0000313" key="2">
    <source>
        <dbReference type="EMBL" id="MFC5067065.1"/>
    </source>
</evidence>
<comment type="similarity">
    <text evidence="1">Belongs to the UPF0065 (bug) family.</text>
</comment>
<sequence length="320" mass="33701">MAATAGLALAGPSARSARADLPWRPQGPVRIVVPFAAGGSTDTLARILADELANILNRSVYVENITGRGGRTGILNFLATATDGTDLLLGSGGTHAAAKVMFDDAGYDPEKDFAAVALIANTPAVLVTRRGLARDYNDLVRVLRERGPAIKLAHSGPGAGTYASALVLVSEMKITPTLVTYSGSGPALNDLIGGQADVLIDQVVNIAPAAATHRVDAYVISGSKRSNVLPDVPLAREVGMHFPVDSWTALFAARGTPPEHIQALNSAVRTTLDQPRFRNRLIDLGAEIPADNRRTPEALALLVRSEIERWEVAGLRGSQP</sequence>
<evidence type="ECO:0000256" key="1">
    <source>
        <dbReference type="ARBA" id="ARBA00006987"/>
    </source>
</evidence>
<dbReference type="PANTHER" id="PTHR42928:SF5">
    <property type="entry name" value="BLR1237 PROTEIN"/>
    <property type="match status" value="1"/>
</dbReference>
<comment type="caution">
    <text evidence="2">The sequence shown here is derived from an EMBL/GenBank/DDBJ whole genome shotgun (WGS) entry which is preliminary data.</text>
</comment>
<protein>
    <submittedName>
        <fullName evidence="2">Tripartite tricarboxylate transporter substrate-binding protein</fullName>
    </submittedName>
</protein>
<reference evidence="3" key="1">
    <citation type="journal article" date="2019" name="Int. J. Syst. Evol. Microbiol.">
        <title>The Global Catalogue of Microorganisms (GCM) 10K type strain sequencing project: providing services to taxonomists for standard genome sequencing and annotation.</title>
        <authorList>
            <consortium name="The Broad Institute Genomics Platform"/>
            <consortium name="The Broad Institute Genome Sequencing Center for Infectious Disease"/>
            <person name="Wu L."/>
            <person name="Ma J."/>
        </authorList>
    </citation>
    <scope>NUCLEOTIDE SEQUENCE [LARGE SCALE GENOMIC DNA]</scope>
    <source>
        <strain evidence="3">CGMCC 1.16444</strain>
    </source>
</reference>
<dbReference type="Proteomes" id="UP001595796">
    <property type="component" value="Unassembled WGS sequence"/>
</dbReference>
<dbReference type="EMBL" id="JBHSJF010000003">
    <property type="protein sequence ID" value="MFC5067065.1"/>
    <property type="molecule type" value="Genomic_DNA"/>
</dbReference>
<dbReference type="SUPFAM" id="SSF53850">
    <property type="entry name" value="Periplasmic binding protein-like II"/>
    <property type="match status" value="1"/>
</dbReference>
<dbReference type="Gene3D" id="3.40.190.10">
    <property type="entry name" value="Periplasmic binding protein-like II"/>
    <property type="match status" value="1"/>
</dbReference>
<dbReference type="Pfam" id="PF03401">
    <property type="entry name" value="TctC"/>
    <property type="match status" value="1"/>
</dbReference>
<dbReference type="RefSeq" id="WP_162799712.1">
    <property type="nucleotide sequence ID" value="NZ_JBHSJF010000003.1"/>
</dbReference>
<proteinExistence type="inferred from homology"/>
<evidence type="ECO:0000313" key="3">
    <source>
        <dbReference type="Proteomes" id="UP001595796"/>
    </source>
</evidence>
<keyword evidence="3" id="KW-1185">Reference proteome</keyword>
<dbReference type="Gene3D" id="3.40.190.150">
    <property type="entry name" value="Bordetella uptake gene, domain 1"/>
    <property type="match status" value="1"/>
</dbReference>
<dbReference type="InterPro" id="IPR042100">
    <property type="entry name" value="Bug_dom1"/>
</dbReference>
<organism evidence="2 3">
    <name type="scientific">Flaviflagellibacter deserti</name>
    <dbReference type="NCBI Taxonomy" id="2267266"/>
    <lineage>
        <taxon>Bacteria</taxon>
        <taxon>Pseudomonadati</taxon>
        <taxon>Pseudomonadota</taxon>
        <taxon>Alphaproteobacteria</taxon>
        <taxon>Hyphomicrobiales</taxon>
        <taxon>Flaviflagellibacter</taxon>
    </lineage>
</organism>
<dbReference type="PIRSF" id="PIRSF017082">
    <property type="entry name" value="YflP"/>
    <property type="match status" value="1"/>
</dbReference>
<dbReference type="PANTHER" id="PTHR42928">
    <property type="entry name" value="TRICARBOXYLATE-BINDING PROTEIN"/>
    <property type="match status" value="1"/>
</dbReference>